<evidence type="ECO:0000313" key="1">
    <source>
        <dbReference type="EMBL" id="KNZ52849.1"/>
    </source>
</evidence>
<comment type="caution">
    <text evidence="1">The sequence shown here is derived from an EMBL/GenBank/DDBJ whole genome shotgun (WGS) entry which is preliminary data.</text>
</comment>
<proteinExistence type="predicted"/>
<organism evidence="1 2">
    <name type="scientific">Puccinia sorghi</name>
    <dbReference type="NCBI Taxonomy" id="27349"/>
    <lineage>
        <taxon>Eukaryota</taxon>
        <taxon>Fungi</taxon>
        <taxon>Dikarya</taxon>
        <taxon>Basidiomycota</taxon>
        <taxon>Pucciniomycotina</taxon>
        <taxon>Pucciniomycetes</taxon>
        <taxon>Pucciniales</taxon>
        <taxon>Pucciniaceae</taxon>
        <taxon>Puccinia</taxon>
    </lineage>
</organism>
<dbReference type="VEuPathDB" id="FungiDB:VP01_3428g6"/>
<feature type="non-terminal residue" evidence="1">
    <location>
        <position position="90"/>
    </location>
</feature>
<dbReference type="Proteomes" id="UP000037035">
    <property type="component" value="Unassembled WGS sequence"/>
</dbReference>
<sequence length="90" mass="10348">MRAQECIVNRCRSGDPQRFIEWRCTCHCDYLLLLLCDHGILKSRRSKQDVEGLVSPDFVIKGVSLIDKELDIDLNYILPFAAIPDNGRKI</sequence>
<accession>A0A0L6UWI5</accession>
<gene>
    <name evidence="1" type="ORF">VP01_3428g6</name>
</gene>
<reference evidence="1 2" key="1">
    <citation type="submission" date="2015-08" db="EMBL/GenBank/DDBJ databases">
        <title>Next Generation Sequencing and Analysis of the Genome of Puccinia sorghi L Schw, the Causal Agent of Maize Common Rust.</title>
        <authorList>
            <person name="Rochi L."/>
            <person name="Burguener G."/>
            <person name="Darino M."/>
            <person name="Turjanski A."/>
            <person name="Kreff E."/>
            <person name="Dieguez M.J."/>
            <person name="Sacco F."/>
        </authorList>
    </citation>
    <scope>NUCLEOTIDE SEQUENCE [LARGE SCALE GENOMIC DNA]</scope>
    <source>
        <strain evidence="1 2">RO10H11247</strain>
    </source>
</reference>
<name>A0A0L6UWI5_9BASI</name>
<keyword evidence="2" id="KW-1185">Reference proteome</keyword>
<dbReference type="AlphaFoldDB" id="A0A0L6UWI5"/>
<dbReference type="OrthoDB" id="3250906at2759"/>
<protein>
    <submittedName>
        <fullName evidence="1">Fatty acid synthase subunit beta</fullName>
    </submittedName>
</protein>
<dbReference type="EMBL" id="LAVV01008422">
    <property type="protein sequence ID" value="KNZ52849.1"/>
    <property type="molecule type" value="Genomic_DNA"/>
</dbReference>
<evidence type="ECO:0000313" key="2">
    <source>
        <dbReference type="Proteomes" id="UP000037035"/>
    </source>
</evidence>